<accession>A0A561TSI3</accession>
<dbReference type="InterPro" id="IPR003594">
    <property type="entry name" value="HATPase_dom"/>
</dbReference>
<keyword evidence="1" id="KW-0808">Transferase</keyword>
<feature type="domain" description="Histidine kinase/HSP90-like ATPase" evidence="3">
    <location>
        <begin position="40"/>
        <end position="153"/>
    </location>
</feature>
<reference evidence="4 5" key="1">
    <citation type="submission" date="2019-06" db="EMBL/GenBank/DDBJ databases">
        <title>Sequencing the genomes of 1000 actinobacteria strains.</title>
        <authorList>
            <person name="Klenk H.-P."/>
        </authorList>
    </citation>
    <scope>NUCLEOTIDE SEQUENCE [LARGE SCALE GENOMIC DNA]</scope>
    <source>
        <strain evidence="4 5">DSM 44826</strain>
    </source>
</reference>
<evidence type="ECO:0000313" key="4">
    <source>
        <dbReference type="EMBL" id="TWF90050.1"/>
    </source>
</evidence>
<dbReference type="GO" id="GO:0004674">
    <property type="term" value="F:protein serine/threonine kinase activity"/>
    <property type="evidence" value="ECO:0007669"/>
    <property type="project" value="UniProtKB-KW"/>
</dbReference>
<comment type="caution">
    <text evidence="4">The sequence shown here is derived from an EMBL/GenBank/DDBJ whole genome shotgun (WGS) entry which is preliminary data.</text>
</comment>
<dbReference type="InterPro" id="IPR050267">
    <property type="entry name" value="Anti-sigma-factor_SerPK"/>
</dbReference>
<evidence type="ECO:0000259" key="3">
    <source>
        <dbReference type="Pfam" id="PF13581"/>
    </source>
</evidence>
<dbReference type="OrthoDB" id="3873601at2"/>
<sequence length="167" mass="17595">MAFSSSSPTTAAPVPGTADSDGRSAWDLHGGARPVALRVLPASPAAVPALRRFAREAARGWHLDDAVVDRLLLVVSELATNAVLHSGSQDVALLIEHDGADLTVEVRDWGRWRSRLLPRHVPPGGDPVGRGLELVRRSSSRWLVRACADGTRVLACLTVSAAAAMAG</sequence>
<keyword evidence="1" id="KW-0418">Kinase</keyword>
<dbReference type="PANTHER" id="PTHR35526">
    <property type="entry name" value="ANTI-SIGMA-F FACTOR RSBW-RELATED"/>
    <property type="match status" value="1"/>
</dbReference>
<feature type="compositionally biased region" description="Low complexity" evidence="2">
    <location>
        <begin position="1"/>
        <end position="18"/>
    </location>
</feature>
<feature type="region of interest" description="Disordered" evidence="2">
    <location>
        <begin position="1"/>
        <end position="25"/>
    </location>
</feature>
<evidence type="ECO:0000256" key="1">
    <source>
        <dbReference type="ARBA" id="ARBA00022527"/>
    </source>
</evidence>
<gene>
    <name evidence="4" type="ORF">FHX73_1394</name>
</gene>
<proteinExistence type="predicted"/>
<dbReference type="Proteomes" id="UP000317940">
    <property type="component" value="Unassembled WGS sequence"/>
</dbReference>
<dbReference type="EMBL" id="VIWT01000003">
    <property type="protein sequence ID" value="TWF90050.1"/>
    <property type="molecule type" value="Genomic_DNA"/>
</dbReference>
<evidence type="ECO:0000256" key="2">
    <source>
        <dbReference type="SAM" id="MobiDB-lite"/>
    </source>
</evidence>
<dbReference type="SUPFAM" id="SSF55874">
    <property type="entry name" value="ATPase domain of HSP90 chaperone/DNA topoisomerase II/histidine kinase"/>
    <property type="match status" value="1"/>
</dbReference>
<dbReference type="InterPro" id="IPR036890">
    <property type="entry name" value="HATPase_C_sf"/>
</dbReference>
<dbReference type="RefSeq" id="WP_145909297.1">
    <property type="nucleotide sequence ID" value="NZ_BAAAMZ010000001.1"/>
</dbReference>
<name>A0A561TSI3_9ACTN</name>
<keyword evidence="1" id="KW-0723">Serine/threonine-protein kinase</keyword>
<evidence type="ECO:0000313" key="5">
    <source>
        <dbReference type="Proteomes" id="UP000317940"/>
    </source>
</evidence>
<protein>
    <submittedName>
        <fullName evidence="4">Anti-sigma regulatory factor (Ser/Thr protein kinase)</fullName>
    </submittedName>
</protein>
<dbReference type="CDD" id="cd16936">
    <property type="entry name" value="HATPase_RsbW-like"/>
    <property type="match status" value="1"/>
</dbReference>
<dbReference type="AlphaFoldDB" id="A0A561TSI3"/>
<keyword evidence="5" id="KW-1185">Reference proteome</keyword>
<dbReference type="Pfam" id="PF13581">
    <property type="entry name" value="HATPase_c_2"/>
    <property type="match status" value="1"/>
</dbReference>
<dbReference type="PANTHER" id="PTHR35526:SF3">
    <property type="entry name" value="ANTI-SIGMA-F FACTOR RSBW"/>
    <property type="match status" value="1"/>
</dbReference>
<dbReference type="Gene3D" id="3.30.565.10">
    <property type="entry name" value="Histidine kinase-like ATPase, C-terminal domain"/>
    <property type="match status" value="1"/>
</dbReference>
<organism evidence="4 5">
    <name type="scientific">Kitasatospora viridis</name>
    <dbReference type="NCBI Taxonomy" id="281105"/>
    <lineage>
        <taxon>Bacteria</taxon>
        <taxon>Bacillati</taxon>
        <taxon>Actinomycetota</taxon>
        <taxon>Actinomycetes</taxon>
        <taxon>Kitasatosporales</taxon>
        <taxon>Streptomycetaceae</taxon>
        <taxon>Kitasatospora</taxon>
    </lineage>
</organism>